<dbReference type="InterPro" id="IPR013126">
    <property type="entry name" value="Hsp_70_fam"/>
</dbReference>
<comment type="similarity">
    <text evidence="1">Belongs to the heat shock protein 70 family.</text>
</comment>
<keyword evidence="5" id="KW-1185">Reference proteome</keyword>
<accession>A0A8E0S3S1</accession>
<keyword evidence="2" id="KW-0547">Nucleotide-binding</keyword>
<dbReference type="FunFam" id="3.90.640.10:FF:000134">
    <property type="entry name" value="Heat shock cognate 71 kDa protein"/>
    <property type="match status" value="1"/>
</dbReference>
<dbReference type="Proteomes" id="UP000728185">
    <property type="component" value="Unassembled WGS sequence"/>
</dbReference>
<dbReference type="EMBL" id="LUCM01001833">
    <property type="protein sequence ID" value="KAA0198298.1"/>
    <property type="molecule type" value="Genomic_DNA"/>
</dbReference>
<dbReference type="SUPFAM" id="SSF53067">
    <property type="entry name" value="Actin-like ATPase domain"/>
    <property type="match status" value="1"/>
</dbReference>
<gene>
    <name evidence="4" type="ORF">FBUS_04310</name>
</gene>
<evidence type="ECO:0000256" key="2">
    <source>
        <dbReference type="ARBA" id="ARBA00022741"/>
    </source>
</evidence>
<dbReference type="GO" id="GO:0140662">
    <property type="term" value="F:ATP-dependent protein folding chaperone"/>
    <property type="evidence" value="ECO:0007669"/>
    <property type="project" value="InterPro"/>
</dbReference>
<dbReference type="InterPro" id="IPR043129">
    <property type="entry name" value="ATPase_NBD"/>
</dbReference>
<dbReference type="Gene3D" id="3.30.420.40">
    <property type="match status" value="1"/>
</dbReference>
<evidence type="ECO:0000313" key="5">
    <source>
        <dbReference type="Proteomes" id="UP000728185"/>
    </source>
</evidence>
<proteinExistence type="inferred from homology"/>
<organism evidence="4 5">
    <name type="scientific">Fasciolopsis buskii</name>
    <dbReference type="NCBI Taxonomy" id="27845"/>
    <lineage>
        <taxon>Eukaryota</taxon>
        <taxon>Metazoa</taxon>
        <taxon>Spiralia</taxon>
        <taxon>Lophotrochozoa</taxon>
        <taxon>Platyhelminthes</taxon>
        <taxon>Trematoda</taxon>
        <taxon>Digenea</taxon>
        <taxon>Plagiorchiida</taxon>
        <taxon>Echinostomata</taxon>
        <taxon>Echinostomatoidea</taxon>
        <taxon>Fasciolidae</taxon>
        <taxon>Fasciolopsis</taxon>
    </lineage>
</organism>
<evidence type="ECO:0000256" key="3">
    <source>
        <dbReference type="ARBA" id="ARBA00022840"/>
    </source>
</evidence>
<dbReference type="OrthoDB" id="6273871at2759"/>
<dbReference type="Pfam" id="PF00012">
    <property type="entry name" value="HSP70"/>
    <property type="match status" value="1"/>
</dbReference>
<name>A0A8E0S3S1_9TREM</name>
<dbReference type="Gene3D" id="3.90.640.10">
    <property type="entry name" value="Actin, Chain A, domain 4"/>
    <property type="match status" value="1"/>
</dbReference>
<reference evidence="4" key="1">
    <citation type="submission" date="2019-05" db="EMBL/GenBank/DDBJ databases">
        <title>Annotation for the trematode Fasciolopsis buski.</title>
        <authorList>
            <person name="Choi Y.-J."/>
        </authorList>
    </citation>
    <scope>NUCLEOTIDE SEQUENCE</scope>
    <source>
        <strain evidence="4">HT</strain>
        <tissue evidence="4">Whole worm</tissue>
    </source>
</reference>
<dbReference type="GO" id="GO:0005524">
    <property type="term" value="F:ATP binding"/>
    <property type="evidence" value="ECO:0007669"/>
    <property type="project" value="UniProtKB-KW"/>
</dbReference>
<keyword evidence="4" id="KW-0346">Stress response</keyword>
<evidence type="ECO:0000313" key="4">
    <source>
        <dbReference type="EMBL" id="KAA0198298.1"/>
    </source>
</evidence>
<keyword evidence="3" id="KW-0067">ATP-binding</keyword>
<comment type="caution">
    <text evidence="4">The sequence shown here is derived from an EMBL/GenBank/DDBJ whole genome shotgun (WGS) entry which is preliminary data.</text>
</comment>
<protein>
    <submittedName>
        <fullName evidence="4">Heat shock protein 70</fullName>
    </submittedName>
</protein>
<evidence type="ECO:0000256" key="1">
    <source>
        <dbReference type="ARBA" id="ARBA00007381"/>
    </source>
</evidence>
<sequence length="103" mass="11844">MNSITGDKHLNGEEFDSRLVNHFIREFKCKHTKDISDNERDLRSLQTVCEPAKRTLSSSAQANFEINSLYECVDFYMSITRAHLEELDADSFQGTQDLVEKAL</sequence>
<dbReference type="AlphaFoldDB" id="A0A8E0S3S1"/>
<dbReference type="PANTHER" id="PTHR19375">
    <property type="entry name" value="HEAT SHOCK PROTEIN 70KDA"/>
    <property type="match status" value="1"/>
</dbReference>